<dbReference type="Proteomes" id="UP001295740">
    <property type="component" value="Unassembled WGS sequence"/>
</dbReference>
<keyword evidence="6 7" id="KW-0472">Membrane</keyword>
<dbReference type="EMBL" id="CAUWAG010000018">
    <property type="protein sequence ID" value="CAJ2512126.1"/>
    <property type="molecule type" value="Genomic_DNA"/>
</dbReference>
<organism evidence="9 10">
    <name type="scientific">Anthostomella pinea</name>
    <dbReference type="NCBI Taxonomy" id="933095"/>
    <lineage>
        <taxon>Eukaryota</taxon>
        <taxon>Fungi</taxon>
        <taxon>Dikarya</taxon>
        <taxon>Ascomycota</taxon>
        <taxon>Pezizomycotina</taxon>
        <taxon>Sordariomycetes</taxon>
        <taxon>Xylariomycetidae</taxon>
        <taxon>Xylariales</taxon>
        <taxon>Xylariaceae</taxon>
        <taxon>Anthostomella</taxon>
    </lineage>
</organism>
<evidence type="ECO:0000256" key="6">
    <source>
        <dbReference type="ARBA" id="ARBA00023136"/>
    </source>
</evidence>
<sequence length="450" mass="48873">MATARLVFRIAYTSVYVLLCLLLATLLLIVPGDFVRQALSTTHQVINLIVIAIIYVLTVLIVLFVYALRLYVTRSVLASIPKTWIPIEKGDVTNEVRKMIVASLGRSAAIAWEARPKVLALDALQAMSEDAAGETRTSDAQAKDGRKSLQLFRPKPPATAADEMGIVLPSLRPVWGDIEHYGWGSPASPDLPNLQYSTVLSELPNLVEAKAVSQAPVDQNSAADTPTLDLDAVALLQRASDMTMRDYVVHLTSLDVVCSSQSTSGFLDIYERARFCTRPLSNATFRRLMHLLAELLRDMQPLDPSVLYGAQDPDASYSESDGHIDDDAPQDTTPTTPARSIASSPSFSRSSTRSRVPRRPNLLARNSSATTWHQYRTAPTTPKSKAGKTAVARSPSANSADSFAQTRQPYSVSQASSTSLQSVSQGSVIRLATGGDKGELPYVLRLTDTL</sequence>
<keyword evidence="5 7" id="KW-1133">Transmembrane helix</keyword>
<keyword evidence="4 7" id="KW-0812">Transmembrane</keyword>
<feature type="compositionally biased region" description="Low complexity" evidence="8">
    <location>
        <begin position="411"/>
        <end position="424"/>
    </location>
</feature>
<evidence type="ECO:0000256" key="4">
    <source>
        <dbReference type="ARBA" id="ARBA00022692"/>
    </source>
</evidence>
<comment type="function">
    <text evidence="1 7">Required for growth under high-pressure and low-temperature conditions.</text>
</comment>
<reference evidence="9" key="1">
    <citation type="submission" date="2023-10" db="EMBL/GenBank/DDBJ databases">
        <authorList>
            <person name="Hackl T."/>
        </authorList>
    </citation>
    <scope>NUCLEOTIDE SEQUENCE</scope>
</reference>
<gene>
    <name evidence="7" type="primary">DLT1</name>
    <name evidence="9" type="ORF">KHLLAP_LOCUS12594</name>
</gene>
<proteinExistence type="inferred from homology"/>
<comment type="similarity">
    <text evidence="2 7">Belongs to the DLT1 family.</text>
</comment>
<feature type="transmembrane region" description="Helical" evidence="7">
    <location>
        <begin position="7"/>
        <end position="30"/>
    </location>
</feature>
<dbReference type="AlphaFoldDB" id="A0AAI8YPG2"/>
<evidence type="ECO:0000256" key="3">
    <source>
        <dbReference type="ARBA" id="ARBA00021353"/>
    </source>
</evidence>
<evidence type="ECO:0000256" key="2">
    <source>
        <dbReference type="ARBA" id="ARBA00005550"/>
    </source>
</evidence>
<evidence type="ECO:0000256" key="7">
    <source>
        <dbReference type="RuleBase" id="RU367100"/>
    </source>
</evidence>
<feature type="compositionally biased region" description="Polar residues" evidence="8">
    <location>
        <begin position="364"/>
        <end position="383"/>
    </location>
</feature>
<dbReference type="InterPro" id="IPR038869">
    <property type="entry name" value="DLT1"/>
</dbReference>
<feature type="region of interest" description="Disordered" evidence="8">
    <location>
        <begin position="306"/>
        <end position="424"/>
    </location>
</feature>
<evidence type="ECO:0000256" key="1">
    <source>
        <dbReference type="ARBA" id="ARBA00002489"/>
    </source>
</evidence>
<dbReference type="PANTHER" id="PTHR40021:SF1">
    <property type="entry name" value="DEFECT AT LOW TEMPERATURE PROTEIN 1"/>
    <property type="match status" value="1"/>
</dbReference>
<comment type="subcellular location">
    <subcellularLocation>
        <location evidence="7">Membrane</location>
        <topology evidence="7">Multi-pass membrane protein</topology>
    </subcellularLocation>
</comment>
<comment type="caution">
    <text evidence="9">The sequence shown here is derived from an EMBL/GenBank/DDBJ whole genome shotgun (WGS) entry which is preliminary data.</text>
</comment>
<keyword evidence="10" id="KW-1185">Reference proteome</keyword>
<dbReference type="PANTHER" id="PTHR40021">
    <property type="entry name" value="DEFECT AT LOW TEMPERATURE PROTEIN 1"/>
    <property type="match status" value="1"/>
</dbReference>
<protein>
    <recommendedName>
        <fullName evidence="3 7">Defect at low temperature protein 1</fullName>
    </recommendedName>
</protein>
<feature type="compositionally biased region" description="Low complexity" evidence="8">
    <location>
        <begin position="330"/>
        <end position="354"/>
    </location>
</feature>
<evidence type="ECO:0000256" key="5">
    <source>
        <dbReference type="ARBA" id="ARBA00022989"/>
    </source>
</evidence>
<feature type="compositionally biased region" description="Polar residues" evidence="8">
    <location>
        <begin position="395"/>
        <end position="410"/>
    </location>
</feature>
<dbReference type="GO" id="GO:0016020">
    <property type="term" value="C:membrane"/>
    <property type="evidence" value="ECO:0007669"/>
    <property type="project" value="UniProtKB-SubCell"/>
</dbReference>
<feature type="transmembrane region" description="Helical" evidence="7">
    <location>
        <begin position="45"/>
        <end position="68"/>
    </location>
</feature>
<name>A0AAI8YPG2_9PEZI</name>
<evidence type="ECO:0000313" key="9">
    <source>
        <dbReference type="EMBL" id="CAJ2512126.1"/>
    </source>
</evidence>
<evidence type="ECO:0000313" key="10">
    <source>
        <dbReference type="Proteomes" id="UP001295740"/>
    </source>
</evidence>
<accession>A0AAI8YPG2</accession>
<evidence type="ECO:0000256" key="8">
    <source>
        <dbReference type="SAM" id="MobiDB-lite"/>
    </source>
</evidence>